<proteinExistence type="predicted"/>
<keyword evidence="1" id="KW-0614">Plasmid</keyword>
<name>A0A179C0G6_RHILE</name>
<accession>A0A179C0G6</accession>
<dbReference type="Proteomes" id="UP000092691">
    <property type="component" value="Plasmid unnamed3"/>
</dbReference>
<dbReference type="EMBL" id="CP016290">
    <property type="protein sequence ID" value="ANP90918.1"/>
    <property type="molecule type" value="Genomic_DNA"/>
</dbReference>
<protein>
    <submittedName>
        <fullName evidence="2">Uncharacterized protein</fullName>
    </submittedName>
</protein>
<sequence>MTLPEKANRRKLAGDGDLRMTDYLRHRRPVRHCPGSGRDLAALVSRRTRSDLACERRNVLR</sequence>
<dbReference type="EMBL" id="LWBS01000030">
    <property type="protein sequence ID" value="OAP96804.1"/>
    <property type="molecule type" value="Genomic_DNA"/>
</dbReference>
<reference evidence="1 3" key="2">
    <citation type="submission" date="2016-06" db="EMBL/GenBank/DDBJ databases">
        <title>Microsymbionts genomes from the relict species Vavilovia formosa.</title>
        <authorList>
            <person name="Chirak E."/>
            <person name="Kimeklis A."/>
            <person name="Andronov E."/>
        </authorList>
    </citation>
    <scope>NUCLEOTIDE SEQUENCE [LARGE SCALE GENOMIC DNA]</scope>
    <source>
        <strain evidence="1 3">Vaf10</strain>
        <plasmid evidence="3">Plasmid unnamed3</plasmid>
        <plasmid evidence="1">unnamed3</plasmid>
    </source>
</reference>
<reference evidence="2" key="1">
    <citation type="submission" date="2016-04" db="EMBL/GenBank/DDBJ databases">
        <title>Fast-growing isolate from the root nodules of Vavilovia formosa.</title>
        <authorList>
            <person name="Kimeklis A."/>
            <person name="Safronova V."/>
            <person name="Belimov A."/>
            <person name="Andronov E."/>
        </authorList>
    </citation>
    <scope>NUCLEOTIDE SEQUENCE [LARGE SCALE GENOMIC DNA]</scope>
    <source>
        <strain evidence="2">Vaf-46</strain>
    </source>
</reference>
<geneLocation type="plasmid" evidence="1 3">
    <name>unnamed3</name>
</geneLocation>
<evidence type="ECO:0000313" key="3">
    <source>
        <dbReference type="Proteomes" id="UP000092691"/>
    </source>
</evidence>
<organism evidence="2">
    <name type="scientific">Rhizobium leguminosarum</name>
    <dbReference type="NCBI Taxonomy" id="384"/>
    <lineage>
        <taxon>Bacteria</taxon>
        <taxon>Pseudomonadati</taxon>
        <taxon>Pseudomonadota</taxon>
        <taxon>Alphaproteobacteria</taxon>
        <taxon>Hyphomicrobiales</taxon>
        <taxon>Rhizobiaceae</taxon>
        <taxon>Rhizobium/Agrobacterium group</taxon>
        <taxon>Rhizobium</taxon>
    </lineage>
</organism>
<evidence type="ECO:0000313" key="2">
    <source>
        <dbReference type="EMBL" id="OAP96804.1"/>
    </source>
</evidence>
<evidence type="ECO:0000313" key="1">
    <source>
        <dbReference type="EMBL" id="ANP90918.1"/>
    </source>
</evidence>
<dbReference type="AlphaFoldDB" id="A0A179C0G6"/>
<gene>
    <name evidence="2" type="ORF">A4U53_37705</name>
    <name evidence="1" type="ORF">BA011_33960</name>
</gene>